<name>A0AAW9HD76_9ACTO</name>
<proteinExistence type="predicted"/>
<dbReference type="PANTHER" id="PTHR22916">
    <property type="entry name" value="GLYCOSYLTRANSFERASE"/>
    <property type="match status" value="1"/>
</dbReference>
<evidence type="ECO:0000313" key="3">
    <source>
        <dbReference type="EMBL" id="MDY5146004.1"/>
    </source>
</evidence>
<dbReference type="GO" id="GO:0016758">
    <property type="term" value="F:hexosyltransferase activity"/>
    <property type="evidence" value="ECO:0007669"/>
    <property type="project" value="UniProtKB-ARBA"/>
</dbReference>
<dbReference type="EMBL" id="JAWNFV010000008">
    <property type="protein sequence ID" value="MDY5140638.1"/>
    <property type="molecule type" value="Genomic_DNA"/>
</dbReference>
<dbReference type="EC" id="2.4.-.-" evidence="2"/>
<evidence type="ECO:0000313" key="4">
    <source>
        <dbReference type="Proteomes" id="UP001284901"/>
    </source>
</evidence>
<dbReference type="InterPro" id="IPR029044">
    <property type="entry name" value="Nucleotide-diphossugar_trans"/>
</dbReference>
<reference evidence="2 4" key="1">
    <citation type="submission" date="2023-10" db="EMBL/GenBank/DDBJ databases">
        <title>Whole Genome based description of the genera Actinobaculum and Actinotignum reveals a complex phylogenetic relationship within the species included in the genus Actinotignum.</title>
        <authorList>
            <person name="Jensen C.S."/>
            <person name="Dargis R."/>
            <person name="Kemp M."/>
            <person name="Christensen J.J."/>
        </authorList>
    </citation>
    <scope>NUCLEOTIDE SEQUENCE</scope>
    <source>
        <strain evidence="3 4">SLA_B089</strain>
        <strain evidence="2">SLA_B245</strain>
    </source>
</reference>
<keyword evidence="2" id="KW-0328">Glycosyltransferase</keyword>
<feature type="domain" description="Glycosyltransferase 2-like" evidence="1">
    <location>
        <begin position="5"/>
        <end position="125"/>
    </location>
</feature>
<dbReference type="SUPFAM" id="SSF53448">
    <property type="entry name" value="Nucleotide-diphospho-sugar transferases"/>
    <property type="match status" value="1"/>
</dbReference>
<dbReference type="AlphaFoldDB" id="A0AAW9HD76"/>
<comment type="caution">
    <text evidence="2">The sequence shown here is derived from an EMBL/GenBank/DDBJ whole genome shotgun (WGS) entry which is preliminary data.</text>
</comment>
<gene>
    <name evidence="2" type="ORF">R6G74_04845</name>
    <name evidence="3" type="ORF">R6P33_03050</name>
</gene>
<dbReference type="Proteomes" id="UP001288320">
    <property type="component" value="Unassembled WGS sequence"/>
</dbReference>
<dbReference type="Proteomes" id="UP001284901">
    <property type="component" value="Unassembled WGS sequence"/>
</dbReference>
<dbReference type="Gene3D" id="3.90.550.10">
    <property type="entry name" value="Spore Coat Polysaccharide Biosynthesis Protein SpsA, Chain A"/>
    <property type="match status" value="1"/>
</dbReference>
<dbReference type="Pfam" id="PF00535">
    <property type="entry name" value="Glycos_transf_2"/>
    <property type="match status" value="1"/>
</dbReference>
<dbReference type="GeneID" id="92814620"/>
<dbReference type="PANTHER" id="PTHR22916:SF3">
    <property type="entry name" value="UDP-GLCNAC:BETAGAL BETA-1,3-N-ACETYLGLUCOSAMINYLTRANSFERASE-LIKE PROTEIN 1"/>
    <property type="match status" value="1"/>
</dbReference>
<dbReference type="EMBL" id="JAWNFY010000006">
    <property type="protein sequence ID" value="MDY5146004.1"/>
    <property type="molecule type" value="Genomic_DNA"/>
</dbReference>
<dbReference type="RefSeq" id="WP_087070497.1">
    <property type="nucleotide sequence ID" value="NZ_CAUPFC010000016.1"/>
</dbReference>
<dbReference type="InterPro" id="IPR001173">
    <property type="entry name" value="Glyco_trans_2-like"/>
</dbReference>
<keyword evidence="2" id="KW-0808">Transferase</keyword>
<organism evidence="2 5">
    <name type="scientific">Actinotignum timonense</name>
    <dbReference type="NCBI Taxonomy" id="1870995"/>
    <lineage>
        <taxon>Bacteria</taxon>
        <taxon>Bacillati</taxon>
        <taxon>Actinomycetota</taxon>
        <taxon>Actinomycetes</taxon>
        <taxon>Actinomycetales</taxon>
        <taxon>Actinomycetaceae</taxon>
        <taxon>Actinotignum</taxon>
    </lineage>
</organism>
<protein>
    <submittedName>
        <fullName evidence="2">Glycosyltransferase</fullName>
        <ecNumber evidence="2">2.4.-.-</ecNumber>
    </submittedName>
</protein>
<accession>A0AAW9HD76</accession>
<sequence length="295" mass="33158">MRLDIMLPFWGNPDYLFQTVESVLAQDSDEWKLTVVDDCYPDESVPDYFAQLHDERITYIRNETNRGITENYETCLKLATAEYMMFMGCDDVMEPNFVSTIQAAIAAHPTIDIIQPGVRPIDAEGTVISPLGDRIKTSLRKRSTRMGNVISGEGAAAVLLTGDWLYWPSLVFRTETIRATPFRPGFPLIQDLAIVVDMLAAGASMLVEPTVCFRYRRHDSSASASKLLDGTRFAGERRYFALAAEEMKRRGWTKAQRAARLHATSRLYAATLLPRALKERSSTGVRTLLRHLLGS</sequence>
<evidence type="ECO:0000313" key="5">
    <source>
        <dbReference type="Proteomes" id="UP001288320"/>
    </source>
</evidence>
<keyword evidence="4" id="KW-1185">Reference proteome</keyword>
<evidence type="ECO:0000259" key="1">
    <source>
        <dbReference type="Pfam" id="PF00535"/>
    </source>
</evidence>
<evidence type="ECO:0000313" key="2">
    <source>
        <dbReference type="EMBL" id="MDY5140638.1"/>
    </source>
</evidence>